<evidence type="ECO:0000256" key="1">
    <source>
        <dbReference type="SAM" id="MobiDB-lite"/>
    </source>
</evidence>
<feature type="non-terminal residue" evidence="2">
    <location>
        <position position="123"/>
    </location>
</feature>
<protein>
    <submittedName>
        <fullName evidence="2">Uncharacterized protein</fullName>
    </submittedName>
</protein>
<dbReference type="AlphaFoldDB" id="X1K5V6"/>
<gene>
    <name evidence="2" type="ORF">S03H2_58545</name>
</gene>
<dbReference type="EMBL" id="BARU01037597">
    <property type="protein sequence ID" value="GAH89005.1"/>
    <property type="molecule type" value="Genomic_DNA"/>
</dbReference>
<reference evidence="2" key="1">
    <citation type="journal article" date="2014" name="Front. Microbiol.">
        <title>High frequency of phylogenetically diverse reductive dehalogenase-homologous genes in deep subseafloor sedimentary metagenomes.</title>
        <authorList>
            <person name="Kawai M."/>
            <person name="Futagami T."/>
            <person name="Toyoda A."/>
            <person name="Takaki Y."/>
            <person name="Nishi S."/>
            <person name="Hori S."/>
            <person name="Arai W."/>
            <person name="Tsubouchi T."/>
            <person name="Morono Y."/>
            <person name="Uchiyama I."/>
            <person name="Ito T."/>
            <person name="Fujiyama A."/>
            <person name="Inagaki F."/>
            <person name="Takami H."/>
        </authorList>
    </citation>
    <scope>NUCLEOTIDE SEQUENCE</scope>
    <source>
        <strain evidence="2">Expedition CK06-06</strain>
    </source>
</reference>
<name>X1K5V6_9ZZZZ</name>
<accession>X1K5V6</accession>
<feature type="region of interest" description="Disordered" evidence="1">
    <location>
        <begin position="33"/>
        <end position="52"/>
    </location>
</feature>
<proteinExistence type="predicted"/>
<evidence type="ECO:0000313" key="2">
    <source>
        <dbReference type="EMBL" id="GAH89005.1"/>
    </source>
</evidence>
<comment type="caution">
    <text evidence="2">The sequence shown here is derived from an EMBL/GenBank/DDBJ whole genome shotgun (WGS) entry which is preliminary data.</text>
</comment>
<sequence length="123" mass="13736">MAEIGYCKHGEFDLIKGCPQCLAERQIERMDGGSGSTLVHAIPTEEEEPETALALRPGEDVEARGYYADGVRLLDYAHCRVIATLEDNKAANDDLIIIDRLKKAMDSKRKEYLEPLKTQVEAI</sequence>
<organism evidence="2">
    <name type="scientific">marine sediment metagenome</name>
    <dbReference type="NCBI Taxonomy" id="412755"/>
    <lineage>
        <taxon>unclassified sequences</taxon>
        <taxon>metagenomes</taxon>
        <taxon>ecological metagenomes</taxon>
    </lineage>
</organism>